<evidence type="ECO:0000313" key="3">
    <source>
        <dbReference type="Proteomes" id="UP000240418"/>
    </source>
</evidence>
<feature type="transmembrane region" description="Helical" evidence="1">
    <location>
        <begin position="5"/>
        <end position="23"/>
    </location>
</feature>
<sequence>MTNWIIMLIVGILSLVAGIVALLNPFAASVTATLITGWSFFILGFLQIIAGLRAEGVGAKIFGALLGFVALVIGINLVAEPLRGLITLTMIAGILFLVSGIFKAWIGFSDAQGAMRGALIVSGLVSIVLGVMVLSNFPQSATVVLGVLLGIELLSNGISAIALAIVGKNAES</sequence>
<accession>A0A2P8FKF0</accession>
<feature type="transmembrane region" description="Helical" evidence="1">
    <location>
        <begin position="85"/>
        <end position="106"/>
    </location>
</feature>
<proteinExistence type="predicted"/>
<reference evidence="2 3" key="1">
    <citation type="submission" date="2018-03" db="EMBL/GenBank/DDBJ databases">
        <title>Genomic Encyclopedia of Archaeal and Bacterial Type Strains, Phase II (KMG-II): from individual species to whole genera.</title>
        <authorList>
            <person name="Goeker M."/>
        </authorList>
    </citation>
    <scope>NUCLEOTIDE SEQUENCE [LARGE SCALE GENOMIC DNA]</scope>
    <source>
        <strain evidence="2 3">DSM 100673</strain>
    </source>
</reference>
<evidence type="ECO:0000256" key="1">
    <source>
        <dbReference type="SAM" id="Phobius"/>
    </source>
</evidence>
<feature type="transmembrane region" description="Helical" evidence="1">
    <location>
        <begin position="61"/>
        <end position="79"/>
    </location>
</feature>
<dbReference type="RefSeq" id="WP_106606874.1">
    <property type="nucleotide sequence ID" value="NZ_PYGJ01000001.1"/>
</dbReference>
<feature type="transmembrane region" description="Helical" evidence="1">
    <location>
        <begin position="29"/>
        <end position="49"/>
    </location>
</feature>
<keyword evidence="3" id="KW-1185">Reference proteome</keyword>
<feature type="transmembrane region" description="Helical" evidence="1">
    <location>
        <begin position="143"/>
        <end position="166"/>
    </location>
</feature>
<dbReference type="PANTHER" id="PTHR34989">
    <property type="entry name" value="PROTEIN HDED"/>
    <property type="match status" value="1"/>
</dbReference>
<name>A0A2P8FKF0_9RHOB</name>
<dbReference type="Pfam" id="PF03729">
    <property type="entry name" value="DUF308"/>
    <property type="match status" value="1"/>
</dbReference>
<dbReference type="InterPro" id="IPR052712">
    <property type="entry name" value="Acid_resist_chaperone_HdeD"/>
</dbReference>
<dbReference type="OrthoDB" id="5678253at2"/>
<dbReference type="AlphaFoldDB" id="A0A2P8FKF0"/>
<keyword evidence="1" id="KW-0472">Membrane</keyword>
<keyword evidence="1" id="KW-0812">Transmembrane</keyword>
<dbReference type="Proteomes" id="UP000240418">
    <property type="component" value="Unassembled WGS sequence"/>
</dbReference>
<protein>
    <submittedName>
        <fullName evidence="2">Uncharacterized membrane protein HdeD (DUF308 family)</fullName>
    </submittedName>
</protein>
<dbReference type="InterPro" id="IPR005325">
    <property type="entry name" value="DUF308_memb"/>
</dbReference>
<dbReference type="EMBL" id="PYGJ01000001">
    <property type="protein sequence ID" value="PSL22200.1"/>
    <property type="molecule type" value="Genomic_DNA"/>
</dbReference>
<keyword evidence="1" id="KW-1133">Transmembrane helix</keyword>
<feature type="transmembrane region" description="Helical" evidence="1">
    <location>
        <begin position="118"/>
        <end position="137"/>
    </location>
</feature>
<evidence type="ECO:0000313" key="2">
    <source>
        <dbReference type="EMBL" id="PSL22200.1"/>
    </source>
</evidence>
<organism evidence="2 3">
    <name type="scientific">Shimia abyssi</name>
    <dbReference type="NCBI Taxonomy" id="1662395"/>
    <lineage>
        <taxon>Bacteria</taxon>
        <taxon>Pseudomonadati</taxon>
        <taxon>Pseudomonadota</taxon>
        <taxon>Alphaproteobacteria</taxon>
        <taxon>Rhodobacterales</taxon>
        <taxon>Roseobacteraceae</taxon>
    </lineage>
</organism>
<dbReference type="GO" id="GO:0005886">
    <property type="term" value="C:plasma membrane"/>
    <property type="evidence" value="ECO:0007669"/>
    <property type="project" value="TreeGrafter"/>
</dbReference>
<comment type="caution">
    <text evidence="2">The sequence shown here is derived from an EMBL/GenBank/DDBJ whole genome shotgun (WGS) entry which is preliminary data.</text>
</comment>
<dbReference type="PANTHER" id="PTHR34989:SF1">
    <property type="entry name" value="PROTEIN HDED"/>
    <property type="match status" value="1"/>
</dbReference>
<gene>
    <name evidence="2" type="ORF">CLV88_101625</name>
</gene>